<evidence type="ECO:0000313" key="5">
    <source>
        <dbReference type="EMBL" id="CAB5044097.1"/>
    </source>
</evidence>
<dbReference type="AlphaFoldDB" id="A0A6J6WH42"/>
<gene>
    <name evidence="1" type="ORF">UFOPK2593_00553</name>
    <name evidence="2" type="ORF">UFOPK2894_01304</name>
    <name evidence="3" type="ORF">UFOPK3492_00040</name>
    <name evidence="4" type="ORF">UFOPK4234_00082</name>
    <name evidence="5" type="ORF">UFOPK4295_00066</name>
</gene>
<name>A0A6J6WH42_9ZZZZ</name>
<proteinExistence type="predicted"/>
<protein>
    <submittedName>
        <fullName evidence="2">Unannotated protein</fullName>
    </submittedName>
</protein>
<accession>A0A6J6WH42</accession>
<dbReference type="EMBL" id="CAEZZQ010000096">
    <property type="protein sequence ID" value="CAB4782553.1"/>
    <property type="molecule type" value="Genomic_DNA"/>
</dbReference>
<evidence type="ECO:0000313" key="2">
    <source>
        <dbReference type="EMBL" id="CAB4782553.1"/>
    </source>
</evidence>
<dbReference type="EMBL" id="CAFBMD010000001">
    <property type="protein sequence ID" value="CAB4887501.1"/>
    <property type="molecule type" value="Genomic_DNA"/>
</dbReference>
<reference evidence="2" key="1">
    <citation type="submission" date="2020-05" db="EMBL/GenBank/DDBJ databases">
        <authorList>
            <person name="Chiriac C."/>
            <person name="Salcher M."/>
            <person name="Ghai R."/>
            <person name="Kavagutti S V."/>
        </authorList>
    </citation>
    <scope>NUCLEOTIDE SEQUENCE</scope>
</reference>
<dbReference type="EMBL" id="CAFBQF010000002">
    <property type="protein sequence ID" value="CAB5044097.1"/>
    <property type="molecule type" value="Genomic_DNA"/>
</dbReference>
<dbReference type="EMBL" id="CAEZXW010000024">
    <property type="protein sequence ID" value="CAB4699527.1"/>
    <property type="molecule type" value="Genomic_DNA"/>
</dbReference>
<dbReference type="EMBL" id="CAFBQA010000002">
    <property type="protein sequence ID" value="CAB5033619.1"/>
    <property type="molecule type" value="Genomic_DNA"/>
</dbReference>
<evidence type="ECO:0000313" key="3">
    <source>
        <dbReference type="EMBL" id="CAB4887501.1"/>
    </source>
</evidence>
<evidence type="ECO:0000313" key="4">
    <source>
        <dbReference type="EMBL" id="CAB5033619.1"/>
    </source>
</evidence>
<organism evidence="2">
    <name type="scientific">freshwater metagenome</name>
    <dbReference type="NCBI Taxonomy" id="449393"/>
    <lineage>
        <taxon>unclassified sequences</taxon>
        <taxon>metagenomes</taxon>
        <taxon>ecological metagenomes</taxon>
    </lineage>
</organism>
<evidence type="ECO:0000313" key="1">
    <source>
        <dbReference type="EMBL" id="CAB4699527.1"/>
    </source>
</evidence>
<sequence>MRKKMLGISTAFGLLSVLLLGSNLASADETGSLFQASTNSRGVWFADSNNAFDGGLVMVNSSGSGTPCDGGFTNPKCAPATSDLTVYNTLGLCDSKVSTPCIESVYARTDSLEWVKGESAGERTPSWNFYAFDSKPEYELAAARRNNLFTFAGIKSDHGNLFEVNPVLIRGIKKGVVQKPSVLNMTIQAVYTDPTEAAPGTYRRAAKNGVEVTKEGSRCIDEGFYTEKCWKYDNNPLTNEFKIALRLPTAPSGWLNGRLFNPNVTFEDVAGASSQPFRLTISGSPVSTPRLAKMYFYDIPAERTAWDKVQGIFNLPWSIKYSASPGLGPTNINEFSAAVKGDPDLDTATGVVDKWLVSMNWNGGYSGELGSCEQKGFLGYVGSNALTYASELPVFDAQVGTLNYQVASPHYMPSGSEFNGLYAMVLNQKYAKCIWKLGEGSISATVSVLSESGQAKIATSSVKMDDDFVRFQATGFTFSKPTLQVKLTQVKPVSATPSKSVPALKSSTITCIKGKTTKKVTAVKPKCPAGYTKK</sequence>